<reference evidence="1" key="2">
    <citation type="journal article" date="2014" name="ISME J.">
        <title>Microbial stratification in low pH oxic and suboxic macroscopic growths along an acid mine drainage.</title>
        <authorList>
            <person name="Mendez-Garcia C."/>
            <person name="Mesa V."/>
            <person name="Sprenger R.R."/>
            <person name="Richter M."/>
            <person name="Diez M.S."/>
            <person name="Solano J."/>
            <person name="Bargiela R."/>
            <person name="Golyshina O.V."/>
            <person name="Manteca A."/>
            <person name="Ramos J.L."/>
            <person name="Gallego J.R."/>
            <person name="Llorente I."/>
            <person name="Martins Dos Santos V.A."/>
            <person name="Jensen O.N."/>
            <person name="Pelaez A.I."/>
            <person name="Sanchez J."/>
            <person name="Ferrer M."/>
        </authorList>
    </citation>
    <scope>NUCLEOTIDE SEQUENCE</scope>
</reference>
<reference evidence="1" key="1">
    <citation type="submission" date="2013-08" db="EMBL/GenBank/DDBJ databases">
        <authorList>
            <person name="Mendez C."/>
            <person name="Richter M."/>
            <person name="Ferrer M."/>
            <person name="Sanchez J."/>
        </authorList>
    </citation>
    <scope>NUCLEOTIDE SEQUENCE</scope>
</reference>
<name>T1DB33_9ZZZZ</name>
<dbReference type="GO" id="GO:0016787">
    <property type="term" value="F:hydrolase activity"/>
    <property type="evidence" value="ECO:0007669"/>
    <property type="project" value="UniProtKB-KW"/>
</dbReference>
<dbReference type="EMBL" id="AUZY01000466">
    <property type="protein sequence ID" value="EQD78639.1"/>
    <property type="molecule type" value="Genomic_DNA"/>
</dbReference>
<accession>T1DB33</accession>
<comment type="caution">
    <text evidence="1">The sequence shown here is derived from an EMBL/GenBank/DDBJ whole genome shotgun (WGS) entry which is preliminary data.</text>
</comment>
<gene>
    <name evidence="1" type="ORF">B1B_00609</name>
</gene>
<keyword evidence="1" id="KW-0378">Hydrolase</keyword>
<feature type="non-terminal residue" evidence="1">
    <location>
        <position position="105"/>
    </location>
</feature>
<dbReference type="Gene3D" id="3.40.630.50">
    <property type="entry name" value="AF0625-like"/>
    <property type="match status" value="1"/>
</dbReference>
<sequence>MTYDEINEFKVLVESSQDPSSVSISRFLAEHYPFRTGRIPGILSTGRYVLYRSEEKHLHMNNLDETLSKLGIAPTTIIFLSKHSSQAKIKSLTVHAMGEHWGSNT</sequence>
<dbReference type="SUPFAM" id="SSF142535">
    <property type="entry name" value="AF0625-like"/>
    <property type="match status" value="1"/>
</dbReference>
<dbReference type="AlphaFoldDB" id="T1DB33"/>
<organism evidence="1">
    <name type="scientific">mine drainage metagenome</name>
    <dbReference type="NCBI Taxonomy" id="410659"/>
    <lineage>
        <taxon>unclassified sequences</taxon>
        <taxon>metagenomes</taxon>
        <taxon>ecological metagenomes</taxon>
    </lineage>
</organism>
<dbReference type="EC" id="3.1.-.-" evidence="1"/>
<protein>
    <submittedName>
        <fullName evidence="1">D-aminoacyl-tRNA deacylase</fullName>
        <ecNumber evidence="1">3.1.-.-</ecNumber>
    </submittedName>
</protein>
<proteinExistence type="predicted"/>
<evidence type="ECO:0000313" key="1">
    <source>
        <dbReference type="EMBL" id="EQD78639.1"/>
    </source>
</evidence>